<dbReference type="AlphaFoldDB" id="A0A6G0VH37"/>
<proteinExistence type="predicted"/>
<protein>
    <recommendedName>
        <fullName evidence="3">DDE Tnp4 domain-containing protein</fullName>
    </recommendedName>
</protein>
<dbReference type="OrthoDB" id="7467139at2759"/>
<dbReference type="PANTHER" id="PTHR23080">
    <property type="entry name" value="THAP DOMAIN PROTEIN"/>
    <property type="match status" value="1"/>
</dbReference>
<dbReference type="Proteomes" id="UP000478052">
    <property type="component" value="Unassembled WGS sequence"/>
</dbReference>
<dbReference type="Pfam" id="PF13359">
    <property type="entry name" value="DDE_Tnp_4"/>
    <property type="match status" value="2"/>
</dbReference>
<keyword evidence="2" id="KW-0479">Metal-binding</keyword>
<dbReference type="PANTHER" id="PTHR23080:SF144">
    <property type="entry name" value="SPINDLE AND KINETOCHORE ASSOCIATED COMPLEX SUBUNIT 3"/>
    <property type="match status" value="1"/>
</dbReference>
<evidence type="ECO:0000259" key="3">
    <source>
        <dbReference type="Pfam" id="PF13359"/>
    </source>
</evidence>
<dbReference type="EMBL" id="VUJU01017623">
    <property type="protein sequence ID" value="KAF0682240.1"/>
    <property type="molecule type" value="Genomic_DNA"/>
</dbReference>
<keyword evidence="5" id="KW-1185">Reference proteome</keyword>
<evidence type="ECO:0000313" key="4">
    <source>
        <dbReference type="EMBL" id="KAF0682240.1"/>
    </source>
</evidence>
<reference evidence="4 5" key="1">
    <citation type="submission" date="2019-08" db="EMBL/GenBank/DDBJ databases">
        <title>Whole genome of Aphis craccivora.</title>
        <authorList>
            <person name="Voronova N.V."/>
            <person name="Shulinski R.S."/>
            <person name="Bandarenka Y.V."/>
            <person name="Zhorov D.G."/>
            <person name="Warner D."/>
        </authorList>
    </citation>
    <scope>NUCLEOTIDE SEQUENCE [LARGE SCALE GENOMIC DNA]</scope>
    <source>
        <strain evidence="4">180601</strain>
        <tissue evidence="4">Whole Body</tissue>
    </source>
</reference>
<feature type="non-terminal residue" evidence="4">
    <location>
        <position position="216"/>
    </location>
</feature>
<evidence type="ECO:0000256" key="1">
    <source>
        <dbReference type="ARBA" id="ARBA00001968"/>
    </source>
</evidence>
<organism evidence="4 5">
    <name type="scientific">Aphis craccivora</name>
    <name type="common">Cowpea aphid</name>
    <dbReference type="NCBI Taxonomy" id="307492"/>
    <lineage>
        <taxon>Eukaryota</taxon>
        <taxon>Metazoa</taxon>
        <taxon>Ecdysozoa</taxon>
        <taxon>Arthropoda</taxon>
        <taxon>Hexapoda</taxon>
        <taxon>Insecta</taxon>
        <taxon>Pterygota</taxon>
        <taxon>Neoptera</taxon>
        <taxon>Paraneoptera</taxon>
        <taxon>Hemiptera</taxon>
        <taxon>Sternorrhyncha</taxon>
        <taxon>Aphidomorpha</taxon>
        <taxon>Aphidoidea</taxon>
        <taxon>Aphididae</taxon>
        <taxon>Aphidini</taxon>
        <taxon>Aphis</taxon>
        <taxon>Aphis</taxon>
    </lineage>
</organism>
<gene>
    <name evidence="4" type="ORF">FWK35_00035585</name>
</gene>
<sequence length="216" mass="25216">MNYFTYKKRTKKFKDMSYEMTCFYIKNKPKVYIGLNPDWYNQGFIELLSIKKFTYWPDKNSIQNLLPIPFRYRYSDVQSIIDCLEIEIPKPSNPIEQSLTWSDYKKCNTLKYLISSTPDGFINFISEGYGGRSSDVLLVKKSGYLECLPENCTVMADRGLKKEVLETKRIASLRIHIERVIGRLREFKTLKPHVLMHLSLVSNVDDIITIACALIN</sequence>
<evidence type="ECO:0000313" key="5">
    <source>
        <dbReference type="Proteomes" id="UP000478052"/>
    </source>
</evidence>
<comment type="caution">
    <text evidence="4">The sequence shown here is derived from an EMBL/GenBank/DDBJ whole genome shotgun (WGS) entry which is preliminary data.</text>
</comment>
<evidence type="ECO:0000256" key="2">
    <source>
        <dbReference type="ARBA" id="ARBA00022723"/>
    </source>
</evidence>
<feature type="domain" description="DDE Tnp4" evidence="3">
    <location>
        <begin position="162"/>
        <end position="216"/>
    </location>
</feature>
<name>A0A6G0VH37_APHCR</name>
<comment type="cofactor">
    <cofactor evidence="1">
        <name>a divalent metal cation</name>
        <dbReference type="ChEBI" id="CHEBI:60240"/>
    </cofactor>
</comment>
<feature type="domain" description="DDE Tnp4" evidence="3">
    <location>
        <begin position="81"/>
        <end position="159"/>
    </location>
</feature>
<accession>A0A6G0VH37</accession>
<dbReference type="InterPro" id="IPR027806">
    <property type="entry name" value="HARBI1_dom"/>
</dbReference>
<dbReference type="GO" id="GO:0046872">
    <property type="term" value="F:metal ion binding"/>
    <property type="evidence" value="ECO:0007669"/>
    <property type="project" value="UniProtKB-KW"/>
</dbReference>